<dbReference type="SUPFAM" id="SSF53300">
    <property type="entry name" value="vWA-like"/>
    <property type="match status" value="7"/>
</dbReference>
<organism evidence="2 3">
    <name type="scientific">Porites lobata</name>
    <dbReference type="NCBI Taxonomy" id="104759"/>
    <lineage>
        <taxon>Eukaryota</taxon>
        <taxon>Metazoa</taxon>
        <taxon>Cnidaria</taxon>
        <taxon>Anthozoa</taxon>
        <taxon>Hexacorallia</taxon>
        <taxon>Scleractinia</taxon>
        <taxon>Fungiina</taxon>
        <taxon>Poritidae</taxon>
        <taxon>Porites</taxon>
    </lineage>
</organism>
<dbReference type="PANTHER" id="PTHR24020">
    <property type="entry name" value="COLLAGEN ALPHA"/>
    <property type="match status" value="1"/>
</dbReference>
<comment type="caution">
    <text evidence="2">The sequence shown here is derived from an EMBL/GenBank/DDBJ whole genome shotgun (WGS) entry which is preliminary data.</text>
</comment>
<dbReference type="Gene3D" id="3.40.50.410">
    <property type="entry name" value="von Willebrand factor, type A domain"/>
    <property type="match status" value="7"/>
</dbReference>
<feature type="domain" description="VWFA" evidence="1">
    <location>
        <begin position="506"/>
        <end position="677"/>
    </location>
</feature>
<feature type="domain" description="VWFA" evidence="1">
    <location>
        <begin position="112"/>
        <end position="283"/>
    </location>
</feature>
<name>A0ABN8P252_9CNID</name>
<feature type="domain" description="VWFA" evidence="1">
    <location>
        <begin position="1091"/>
        <end position="1262"/>
    </location>
</feature>
<dbReference type="Proteomes" id="UP001159405">
    <property type="component" value="Unassembled WGS sequence"/>
</dbReference>
<keyword evidence="3" id="KW-1185">Reference proteome</keyword>
<dbReference type="EMBL" id="CALNXK010000048">
    <property type="protein sequence ID" value="CAH3130908.1"/>
    <property type="molecule type" value="Genomic_DNA"/>
</dbReference>
<evidence type="ECO:0000313" key="2">
    <source>
        <dbReference type="EMBL" id="CAH3130908.1"/>
    </source>
</evidence>
<sequence>MRYTYYRVFRYARRGVRKVVIVMTDGRSYDSVVGPTRLFRGKNIKCYAVGIGRKFNRRQLLQIAGGDRRHVLTAGFRNLRSIAGTIGRRACKGARPVRPVRPPAKGCRARVDIAFIIDGSGSIEQYGRGNFRRCLNFVKAIVRGFNTDSGQTRVGVVLFSSRPRLIFGFRRYRRKNQLLTAISRIRYPRGGTKTGYAMRYTYYRVFRYARRGVRKVVIVMTDGRSYDSVVGPARLFRGKNIKCYAVGIGRKFNRRQLLQIAGGDRRHVLTSGFRNLRSIAGTIGRRACKGARPVRPVRPPAQGCRARVDIAFIIDGSGSIEQYGRGNFRRCLNFVKAIVRGFNTDSGQTRVGVVLFSSRPRLIFGFRRYRRKNQLLTAISRIRYPRGGTKTGYAMRYTYYRVFRYARRGVRKVVIVMTDGRSYDSVVGPARLFRGKNIKCYAVGIGRKFNRKQLLQIAGGDRRHVLTAGFRNLRSIAGTIGRRACKGARPVRPVRPPAQGCRARVDIAFIIDGSGSIEQYGRGNFRRCLNFVKAIVRGFNTDNGQTRVGVVLFSSRPRLIFGFRRYRRKNQLLTAISRIRYPRGGTKTGYAMRYTYYRVFRYARRGVRKVVIVMTDGRSYDSVVGSARLFRGKNIKCYAVGIGRKFNRRQLLQIAGGDRRHLLTAGFRNLRSIAGTIGRRACKGARPVRPVRPPAKGCRARVDIAFIIDGSGSIEQYGRGNFRRCLNFVKAIVRGFNTDNGQTRVGVVLFSSRPRLIFGFRRYRRKNQLLTAISRIRYPRGGTKTGYAMRYTYYRVFRYARRGVRKVVIVMTDGRSYDSVVGPARLFRGKNIKCYAVGIGRKFNRRQLLQIAGGDKRHVLTAGFRNLRSIAGTIGRRACKGARPVRPPAQSCRARVDIAFIIDGSGSIEQYGRGNFRRCLNFVKAIVRGFNTDNGQTRVGVVLFSSRPRLIFGFRRYRRKNQLLTAISRIRYPRGGTKTGYAMRYTYYRVFRYARRGVRKVVIVMTDGRSYDSVVGSARLFRGKNIKCYAVGIGRKFNRRQLLQIAGGDRRHVLTAGFRNLRSIAGTIGRRACKGISPVRPPVRGCRARVDIAFIIDGSGSIEQYGRGNFRRCLNFVKAIVRGFNTDSGQTRVGVVLFSSRPRLIFGFRRYRRKNQLLRAISRIRYPRGGTKTGYAMRYTYNRVFRYARRGVRKVVIVMTDGRSYDSVVGSARLFRGKNIKCYAVGIGRKFNRRQLLQIAGGDRRHVLTAGFRNLRSIAGTIGRRACKGTAKLTVPS</sequence>
<feature type="domain" description="VWFA" evidence="1">
    <location>
        <begin position="703"/>
        <end position="874"/>
    </location>
</feature>
<dbReference type="InterPro" id="IPR036465">
    <property type="entry name" value="vWFA_dom_sf"/>
</dbReference>
<gene>
    <name evidence="2" type="ORF">PLOB_00034870</name>
</gene>
<accession>A0ABN8P252</accession>
<dbReference type="Pfam" id="PF00092">
    <property type="entry name" value="VWA"/>
    <property type="match status" value="7"/>
</dbReference>
<dbReference type="SMART" id="SM00327">
    <property type="entry name" value="VWA"/>
    <property type="match status" value="6"/>
</dbReference>
<evidence type="ECO:0000259" key="1">
    <source>
        <dbReference type="PROSITE" id="PS50234"/>
    </source>
</evidence>
<reference evidence="2 3" key="1">
    <citation type="submission" date="2022-05" db="EMBL/GenBank/DDBJ databases">
        <authorList>
            <consortium name="Genoscope - CEA"/>
            <person name="William W."/>
        </authorList>
    </citation>
    <scope>NUCLEOTIDE SEQUENCE [LARGE SCALE GENOMIC DNA]</scope>
</reference>
<feature type="domain" description="VWFA" evidence="1">
    <location>
        <begin position="897"/>
        <end position="1068"/>
    </location>
</feature>
<proteinExistence type="predicted"/>
<dbReference type="PRINTS" id="PR00453">
    <property type="entry name" value="VWFADOMAIN"/>
</dbReference>
<dbReference type="InterPro" id="IPR050525">
    <property type="entry name" value="ECM_Assembly_Org"/>
</dbReference>
<evidence type="ECO:0000313" key="3">
    <source>
        <dbReference type="Proteomes" id="UP001159405"/>
    </source>
</evidence>
<feature type="domain" description="VWFA" evidence="1">
    <location>
        <begin position="1"/>
        <end position="86"/>
    </location>
</feature>
<dbReference type="PANTHER" id="PTHR24020:SF20">
    <property type="entry name" value="PH DOMAIN-CONTAINING PROTEIN"/>
    <property type="match status" value="1"/>
</dbReference>
<dbReference type="PROSITE" id="PS50234">
    <property type="entry name" value="VWFA"/>
    <property type="match status" value="7"/>
</dbReference>
<dbReference type="InterPro" id="IPR002035">
    <property type="entry name" value="VWF_A"/>
</dbReference>
<feature type="domain" description="VWFA" evidence="1">
    <location>
        <begin position="309"/>
        <end position="480"/>
    </location>
</feature>
<protein>
    <recommendedName>
        <fullName evidence="1">VWFA domain-containing protein</fullName>
    </recommendedName>
</protein>